<dbReference type="InterPro" id="IPR011761">
    <property type="entry name" value="ATP-grasp"/>
</dbReference>
<dbReference type="PROSITE" id="PS50975">
    <property type="entry name" value="ATP_GRASP"/>
    <property type="match status" value="1"/>
</dbReference>
<reference evidence="6 7" key="1">
    <citation type="submission" date="2019-03" db="EMBL/GenBank/DDBJ databases">
        <title>Draft genome sequence of Xylaria hypoxylon DSM 108379, a ubiquitous saprotrophic-parasitic fungi on hardwood.</title>
        <authorList>
            <person name="Buettner E."/>
            <person name="Leonhardt S."/>
            <person name="Gebauer A.M."/>
            <person name="Liers C."/>
            <person name="Hofrichter M."/>
            <person name="Kellner H."/>
        </authorList>
    </citation>
    <scope>NUCLEOTIDE SEQUENCE [LARGE SCALE GENOMIC DNA]</scope>
    <source>
        <strain evidence="6 7">DSM 108379</strain>
    </source>
</reference>
<keyword evidence="2 4" id="KW-0547">Nucleotide-binding</keyword>
<dbReference type="GO" id="GO:0005524">
    <property type="term" value="F:ATP binding"/>
    <property type="evidence" value="ECO:0007669"/>
    <property type="project" value="UniProtKB-UniRule"/>
</dbReference>
<dbReference type="InterPro" id="IPR052032">
    <property type="entry name" value="ATP-dep_AA_Ligase"/>
</dbReference>
<protein>
    <recommendedName>
        <fullName evidence="5">ATP-grasp domain-containing protein</fullName>
    </recommendedName>
</protein>
<dbReference type="GO" id="GO:0016874">
    <property type="term" value="F:ligase activity"/>
    <property type="evidence" value="ECO:0007669"/>
    <property type="project" value="UniProtKB-KW"/>
</dbReference>
<dbReference type="Pfam" id="PF18130">
    <property type="entry name" value="ATPgrasp_N"/>
    <property type="match status" value="1"/>
</dbReference>
<accession>A0A4Z0Y3W8</accession>
<proteinExistence type="predicted"/>
<evidence type="ECO:0000256" key="3">
    <source>
        <dbReference type="ARBA" id="ARBA00022840"/>
    </source>
</evidence>
<feature type="domain" description="ATP-grasp" evidence="5">
    <location>
        <begin position="274"/>
        <end position="519"/>
    </location>
</feature>
<evidence type="ECO:0000313" key="7">
    <source>
        <dbReference type="Proteomes" id="UP000297716"/>
    </source>
</evidence>
<dbReference type="Gene3D" id="3.30.1490.20">
    <property type="entry name" value="ATP-grasp fold, A domain"/>
    <property type="match status" value="1"/>
</dbReference>
<sequence length="635" mass="70019">MPSYDLHQLPSVTGTIVLNLSPASVSQFLLHHGEDSSLISRRIIPFLRESVLAGSGLIKILLPSSSGFVVQSDILERRMVDCLDVARTQSFLVPAQHVNGYHVNEYMAMEVQQVMSRCFGAVAVQSEDASDQINEELNKRMSLPWLSPSPIPRKRIAIVGGGSLSKLKGFLDAAASLNIALVVLDEPGHWISNDLYADSRENFVSIDMSVTADLPSRFAAALSDYQNTNEERGRIDGLYTLDEHLISYVSQAAALLGLHTSPPDSIALAQNKFRTRQLDVNVYCRLVSSVKDLEQLLAEDGPRLSYPLIVKPSKGWSSEGVWKVANEQELRTRVPMLWQDAFTAWHGHDVVIETYIDGPEVDANLVLVNGELVFFEVNDDFPSPGDYDITDKDRVSTLSKAPVANFVETSNMLPSALPHDEIEALRQKLHQLVLAAGFTNGVLHLEAKLRNSSCRYTESTESDEQMDLKPIGPSKAVDMKPEDVFLIEINPRAPGWQEIEATAHAYGVSYYSLGLLNALADTARVSSLSQPFLGGAQYHLQLLFVSAHKGGVYRYGDICPTVLSQLATNAKDIKARVVKCATLMEDGQDVPDPRTGMVYGNFIAYFLIASRNDRQGAMRLGRIVENTVRVLTDGF</sequence>
<dbReference type="GO" id="GO:0046872">
    <property type="term" value="F:metal ion binding"/>
    <property type="evidence" value="ECO:0007669"/>
    <property type="project" value="InterPro"/>
</dbReference>
<dbReference type="AlphaFoldDB" id="A0A4Z0Y3W8"/>
<keyword evidence="1" id="KW-0436">Ligase</keyword>
<dbReference type="STRING" id="37992.A0A4Z0Y3W8"/>
<keyword evidence="3 4" id="KW-0067">ATP-binding</keyword>
<keyword evidence="7" id="KW-1185">Reference proteome</keyword>
<dbReference type="Gene3D" id="3.30.470.20">
    <property type="entry name" value="ATP-grasp fold, B domain"/>
    <property type="match status" value="1"/>
</dbReference>
<name>A0A4Z0Y3W8_9PEZI</name>
<dbReference type="InterPro" id="IPR013815">
    <property type="entry name" value="ATP_grasp_subdomain_1"/>
</dbReference>
<dbReference type="PANTHER" id="PTHR43585">
    <property type="entry name" value="FUMIPYRROLE BIOSYNTHESIS PROTEIN C"/>
    <property type="match status" value="1"/>
</dbReference>
<gene>
    <name evidence="6" type="ORF">E0Z10_g10033</name>
</gene>
<dbReference type="EMBL" id="SKBN01000357">
    <property type="protein sequence ID" value="TGJ78729.1"/>
    <property type="molecule type" value="Genomic_DNA"/>
</dbReference>
<dbReference type="OrthoDB" id="434648at2759"/>
<evidence type="ECO:0000256" key="1">
    <source>
        <dbReference type="ARBA" id="ARBA00022598"/>
    </source>
</evidence>
<comment type="caution">
    <text evidence="6">The sequence shown here is derived from an EMBL/GenBank/DDBJ whole genome shotgun (WGS) entry which is preliminary data.</text>
</comment>
<dbReference type="SUPFAM" id="SSF56059">
    <property type="entry name" value="Glutathione synthetase ATP-binding domain-like"/>
    <property type="match status" value="1"/>
</dbReference>
<evidence type="ECO:0000313" key="6">
    <source>
        <dbReference type="EMBL" id="TGJ78729.1"/>
    </source>
</evidence>
<evidence type="ECO:0000256" key="2">
    <source>
        <dbReference type="ARBA" id="ARBA00022741"/>
    </source>
</evidence>
<dbReference type="Gene3D" id="3.40.50.20">
    <property type="match status" value="1"/>
</dbReference>
<dbReference type="PANTHER" id="PTHR43585:SF2">
    <property type="entry name" value="ATP-GRASP ENZYME FSQD"/>
    <property type="match status" value="1"/>
</dbReference>
<evidence type="ECO:0000259" key="5">
    <source>
        <dbReference type="PROSITE" id="PS50975"/>
    </source>
</evidence>
<evidence type="ECO:0000256" key="4">
    <source>
        <dbReference type="PROSITE-ProRule" id="PRU00409"/>
    </source>
</evidence>
<dbReference type="InterPro" id="IPR041472">
    <property type="entry name" value="BL00235/CARNS1_N"/>
</dbReference>
<dbReference type="Proteomes" id="UP000297716">
    <property type="component" value="Unassembled WGS sequence"/>
</dbReference>
<organism evidence="6 7">
    <name type="scientific">Xylaria hypoxylon</name>
    <dbReference type="NCBI Taxonomy" id="37992"/>
    <lineage>
        <taxon>Eukaryota</taxon>
        <taxon>Fungi</taxon>
        <taxon>Dikarya</taxon>
        <taxon>Ascomycota</taxon>
        <taxon>Pezizomycotina</taxon>
        <taxon>Sordariomycetes</taxon>
        <taxon>Xylariomycetidae</taxon>
        <taxon>Xylariales</taxon>
        <taxon>Xylariaceae</taxon>
        <taxon>Xylaria</taxon>
    </lineage>
</organism>
<dbReference type="Pfam" id="PF13535">
    <property type="entry name" value="ATP-grasp_4"/>
    <property type="match status" value="1"/>
</dbReference>